<dbReference type="GO" id="GO:0005886">
    <property type="term" value="C:plasma membrane"/>
    <property type="evidence" value="ECO:0007669"/>
    <property type="project" value="TreeGrafter"/>
</dbReference>
<feature type="transmembrane region" description="Helical" evidence="7">
    <location>
        <begin position="906"/>
        <end position="930"/>
    </location>
</feature>
<feature type="transmembrane region" description="Helical" evidence="7">
    <location>
        <begin position="793"/>
        <end position="814"/>
    </location>
</feature>
<reference evidence="9 10" key="1">
    <citation type="journal article" date="2011" name="Proc. Natl. Acad. Sci. U.S.A.">
        <title>Genome and transcriptome analyses of the mountain pine beetle-fungal symbiont Grosmannia clavigera, a lodgepole pine pathogen.</title>
        <authorList>
            <person name="DiGuistini S."/>
            <person name="Wang Y."/>
            <person name="Liao N.Y."/>
            <person name="Taylor G."/>
            <person name="Tanguay P."/>
            <person name="Feau N."/>
            <person name="Henrissat B."/>
            <person name="Chan S.K."/>
            <person name="Hesse-Orce U."/>
            <person name="Alamouti S.M."/>
            <person name="Tsui C.K.M."/>
            <person name="Docking R.T."/>
            <person name="Levasseur A."/>
            <person name="Haridas S."/>
            <person name="Robertson G."/>
            <person name="Birol I."/>
            <person name="Holt R.A."/>
            <person name="Marra M.A."/>
            <person name="Hamelin R.C."/>
            <person name="Hirst M."/>
            <person name="Jones S.J.M."/>
            <person name="Bohlmann J."/>
            <person name="Breuil C."/>
        </authorList>
    </citation>
    <scope>NUCLEOTIDE SEQUENCE [LARGE SCALE GENOMIC DNA]</scope>
    <source>
        <strain evidence="10">kw1407 / UAMH 11150</strain>
    </source>
</reference>
<dbReference type="FunFam" id="1.20.1720.10:FF:000009">
    <property type="entry name" value="MFS multidrug transporter"/>
    <property type="match status" value="1"/>
</dbReference>
<dbReference type="HOGENOM" id="CLU_009084_0_0_1"/>
<protein>
    <submittedName>
        <fullName evidence="9">Major facilitator superfamily transporter multidrug resistance</fullName>
    </submittedName>
</protein>
<keyword evidence="4 7" id="KW-1133">Transmembrane helix</keyword>
<evidence type="ECO:0000256" key="6">
    <source>
        <dbReference type="SAM" id="MobiDB-lite"/>
    </source>
</evidence>
<dbReference type="InterPro" id="IPR020846">
    <property type="entry name" value="MFS_dom"/>
</dbReference>
<comment type="subcellular location">
    <subcellularLocation>
        <location evidence="1">Membrane</location>
        <topology evidence="1">Multi-pass membrane protein</topology>
    </subcellularLocation>
</comment>
<evidence type="ECO:0000256" key="1">
    <source>
        <dbReference type="ARBA" id="ARBA00004141"/>
    </source>
</evidence>
<feature type="transmembrane region" description="Helical" evidence="7">
    <location>
        <begin position="664"/>
        <end position="685"/>
    </location>
</feature>
<evidence type="ECO:0000256" key="3">
    <source>
        <dbReference type="ARBA" id="ARBA00022692"/>
    </source>
</evidence>
<dbReference type="InterPro" id="IPR036259">
    <property type="entry name" value="MFS_trans_sf"/>
</dbReference>
<sequence length="1129" mass="123994">MATSITRLPVETIGDVLRRLDSFSTLAVCIRSSPVFWRAFQENSQVCRDILKFRIGLTLLPYAIAIYEARHRRNLNVYTEDETHSLLDALYTDPASISRRLARIDTDGLKEIDRLHNVVQRSAHELAERALSVIESGSEGIEVGRIASTSELHRLCQALYRVELYMQLFGANGKPECQLSFELQKSWFFDRHPPWMNEQLACVHDFLEWKLSHSLHHLTFDGKDFDDSFLDRRPRGVENHWMQCYMSRGLLFIDDLEHADAYRTKIQLLLNAIGSGTARFAESLKSLSKDSGQTVVQEYLLSELICPIDAAAISVRWMHPYIPVPEQTSKTYSSATMGFLNRVLKSYAEVAVRSRGNPPFVHKAQVGHLANLRSLATPTMDMCLQTVSMADGISPGGNCAQLVADVLIREMGALSERHGRNEDNEGAILEDAHSSLDRLASFQAYLLYVMVLVFYIDPGGVQTRPFLRHAVVAALQQMASASACDGLVCAAELRRKPERSSWAASVVAEAKRRTLFTLYLVESALAAQDGLPTFMGTELRGLPAPTAGALWTATTLDQWEAAYGAYADDWLVDGQGPLRIKELWTPPSDLDAAGVACRHRRVDRWLQSVDSFGTMMYAVTSHTHGPLFRSNAMAEEGEPGLEERPPASSTEEQPYSIFDKRQRAIIVLFASVAATFSGFASNIYFPALPTIATDMDVSVELINLTVTAYLVFQGLAPSLWGPVSDAKGRRVAYAGTFLVFIGACVGLALALSYAALVVLRCLQSTGSASTIAIGAGVVGDITTRANRGGLMSIFQAGLLAPVAVGPVIGGALAGSLGWRAIFWFLVIYAAVFLILLLLCLPETLRALVANGNHTPTTPFSRYPLVFYQQTTTTKYDLQTTDVHALQSKRAHIDVTGPLRILCSKQAALLIFFVAVYYTVWQMSITAMSTLFSEHYGLGTTQIGLTFIANGVGCIAGTLITGRLLNIDYQRVKIKHDLRQPTMSSDFPLEEARLRLVPVMALLQCAAVLLFGWTVHFPHRVSIAVPIVATFLTGWTAVSTQSVVMTYLVDVFHDRGAAAGASLNLARCLLAAGGTSFVMPLIRAIGVGPALSLCTGVQAVALLALAVQWRRGPTWRREAEAKQEAKRNRC</sequence>
<dbReference type="GeneID" id="25981822"/>
<keyword evidence="2" id="KW-0813">Transport</keyword>
<dbReference type="PANTHER" id="PTHR23502:SF151">
    <property type="entry name" value="MAJOR FACILITATOR SUPERFAMILY (MFS) PROFILE DOMAIN-CONTAINING PROTEIN"/>
    <property type="match status" value="1"/>
</dbReference>
<evidence type="ECO:0000256" key="2">
    <source>
        <dbReference type="ARBA" id="ARBA00022448"/>
    </source>
</evidence>
<dbReference type="PROSITE" id="PS50850">
    <property type="entry name" value="MFS"/>
    <property type="match status" value="1"/>
</dbReference>
<evidence type="ECO:0000256" key="5">
    <source>
        <dbReference type="ARBA" id="ARBA00023136"/>
    </source>
</evidence>
<keyword evidence="10" id="KW-1185">Reference proteome</keyword>
<feature type="transmembrane region" description="Helical" evidence="7">
    <location>
        <begin position="1060"/>
        <end position="1081"/>
    </location>
</feature>
<dbReference type="EMBL" id="GL629788">
    <property type="protein sequence ID" value="EFX01728.1"/>
    <property type="molecule type" value="Genomic_DNA"/>
</dbReference>
<evidence type="ECO:0000313" key="10">
    <source>
        <dbReference type="Proteomes" id="UP000007796"/>
    </source>
</evidence>
<feature type="domain" description="Major facilitator superfamily (MFS) profile" evidence="8">
    <location>
        <begin position="666"/>
        <end position="1112"/>
    </location>
</feature>
<keyword evidence="5 7" id="KW-0472">Membrane</keyword>
<evidence type="ECO:0000256" key="4">
    <source>
        <dbReference type="ARBA" id="ARBA00022989"/>
    </source>
</evidence>
<dbReference type="STRING" id="655863.F0XKP3"/>
<feature type="transmembrane region" description="Helical" evidence="7">
    <location>
        <begin position="1022"/>
        <end position="1048"/>
    </location>
</feature>
<organism evidence="10">
    <name type="scientific">Grosmannia clavigera (strain kw1407 / UAMH 11150)</name>
    <name type="common">Blue stain fungus</name>
    <name type="synonym">Graphiocladiella clavigera</name>
    <dbReference type="NCBI Taxonomy" id="655863"/>
    <lineage>
        <taxon>Eukaryota</taxon>
        <taxon>Fungi</taxon>
        <taxon>Dikarya</taxon>
        <taxon>Ascomycota</taxon>
        <taxon>Pezizomycotina</taxon>
        <taxon>Sordariomycetes</taxon>
        <taxon>Sordariomycetidae</taxon>
        <taxon>Ophiostomatales</taxon>
        <taxon>Ophiostomataceae</taxon>
        <taxon>Leptographium</taxon>
    </lineage>
</organism>
<feature type="transmembrane region" description="Helical" evidence="7">
    <location>
        <begin position="1087"/>
        <end position="1106"/>
    </location>
</feature>
<evidence type="ECO:0000259" key="8">
    <source>
        <dbReference type="PROSITE" id="PS50850"/>
    </source>
</evidence>
<proteinExistence type="predicted"/>
<feature type="region of interest" description="Disordered" evidence="6">
    <location>
        <begin position="634"/>
        <end position="653"/>
    </location>
</feature>
<dbReference type="Proteomes" id="UP000007796">
    <property type="component" value="Unassembled WGS sequence"/>
</dbReference>
<dbReference type="Pfam" id="PF07690">
    <property type="entry name" value="MFS_1"/>
    <property type="match status" value="1"/>
</dbReference>
<keyword evidence="3 7" id="KW-0812">Transmembrane</keyword>
<dbReference type="eggNOG" id="KOG0255">
    <property type="taxonomic scope" value="Eukaryota"/>
</dbReference>
<dbReference type="GO" id="GO:0022857">
    <property type="term" value="F:transmembrane transporter activity"/>
    <property type="evidence" value="ECO:0007669"/>
    <property type="project" value="InterPro"/>
</dbReference>
<evidence type="ECO:0000256" key="7">
    <source>
        <dbReference type="SAM" id="Phobius"/>
    </source>
</evidence>
<dbReference type="SUPFAM" id="SSF103473">
    <property type="entry name" value="MFS general substrate transporter"/>
    <property type="match status" value="1"/>
</dbReference>
<dbReference type="RefSeq" id="XP_014171210.1">
    <property type="nucleotide sequence ID" value="XM_014315735.1"/>
</dbReference>
<feature type="transmembrane region" description="Helical" evidence="7">
    <location>
        <begin position="820"/>
        <end position="840"/>
    </location>
</feature>
<dbReference type="AlphaFoldDB" id="F0XKP3"/>
<feature type="transmembrane region" description="Helical" evidence="7">
    <location>
        <begin position="995"/>
        <end position="1016"/>
    </location>
</feature>
<evidence type="ECO:0000313" key="9">
    <source>
        <dbReference type="EMBL" id="EFX01728.1"/>
    </source>
</evidence>
<dbReference type="Gene3D" id="1.20.1250.20">
    <property type="entry name" value="MFS general substrate transporter like domains"/>
    <property type="match status" value="1"/>
</dbReference>
<feature type="transmembrane region" description="Helical" evidence="7">
    <location>
        <begin position="942"/>
        <end position="964"/>
    </location>
</feature>
<name>F0XKP3_GROCL</name>
<accession>F0XKP3</accession>
<dbReference type="PANTHER" id="PTHR23502">
    <property type="entry name" value="MAJOR FACILITATOR SUPERFAMILY"/>
    <property type="match status" value="1"/>
</dbReference>
<dbReference type="InterPro" id="IPR011701">
    <property type="entry name" value="MFS"/>
</dbReference>
<feature type="transmembrane region" description="Helical" evidence="7">
    <location>
        <begin position="697"/>
        <end position="720"/>
    </location>
</feature>
<dbReference type="OrthoDB" id="440553at2759"/>
<dbReference type="InParanoid" id="F0XKP3"/>
<gene>
    <name evidence="9" type="ORF">CMQ_8194</name>
</gene>
<feature type="transmembrane region" description="Helical" evidence="7">
    <location>
        <begin position="732"/>
        <end position="756"/>
    </location>
</feature>